<sequence length="641" mass="77100">MQTQTLDSLFQNKIFRIPDYQRGYAWSEHQIKDFWEDILQLHKERMHYTGVITLEPLEKKECEKWVEDIWLVKNRGFKPYYVVDGQQRLTTALILIQTILQSVPKESSLNFSSISNIEEKFIITQHKTENELFQSYIFGYEKDNPSDEYLRTKIFNRYSTSNNHELTLYTKNLYRAKKFFLGELAKLDHSDIENIFTKLTQKMKYSIYEIEDDIDINVAFETMNNRGKPLTTLEKLKNRLIYLTTLFSNQNDNGSLREDINNVWKTIYEYLGKNQDRPLNEDQFLRNHWIMYYNYSRNKKNAYIDFLLDDAFTSRRILKDKENPLKREEIVEYIYNLQESIKYWFYIHNPTMPSKTVKVTSEQSKILERLNNIGFKAFKPLILSAYTSNQEANKIANLLTEIERYNFCAFSLSRRRANTGDTEFYRNASELLSENKSIDSVISNVRNWSNDYFSKEKFLSYIQDKYDLHHKEGFYRWDDIRYFLYEYEQYLKDKSKTNDKKLSWDDLNTRKADYISVEHIYPQTDTEPYWQERFSFFNFHQRNCLTHSLGNLLALSRQKNSSLQNIGFDEKSKRNSSFNNSVEYSNGSFSEINVSKYSEWTSNEILDRGMNMLRFMEERWSIELGDDNFKRKLLHLEFLHE</sequence>
<gene>
    <name evidence="3" type="ORF">DFP82_101270</name>
</gene>
<proteinExistence type="predicted"/>
<reference evidence="3 4" key="1">
    <citation type="submission" date="2018-06" db="EMBL/GenBank/DDBJ databases">
        <title>Genomic Encyclopedia of Type Strains, Phase III (KMG-III): the genomes of soil and plant-associated and newly described type strains.</title>
        <authorList>
            <person name="Whitman W."/>
        </authorList>
    </citation>
    <scope>NUCLEOTIDE SEQUENCE [LARGE SCALE GENOMIC DNA]</scope>
    <source>
        <strain evidence="3 4">CECT 5889</strain>
    </source>
</reference>
<dbReference type="PANTHER" id="PTHR35149:SF1">
    <property type="entry name" value="DUF5655 DOMAIN-CONTAINING PROTEIN"/>
    <property type="match status" value="1"/>
</dbReference>
<name>A0A2V4W006_9GAMM</name>
<keyword evidence="4" id="KW-1185">Reference proteome</keyword>
<feature type="domain" description="GmrSD restriction endonucleases C-terminal" evidence="2">
    <location>
        <begin position="471"/>
        <end position="614"/>
    </location>
</feature>
<dbReference type="InterPro" id="IPR011089">
    <property type="entry name" value="GmrSD_C"/>
</dbReference>
<evidence type="ECO:0000259" key="1">
    <source>
        <dbReference type="Pfam" id="PF03235"/>
    </source>
</evidence>
<protein>
    <submittedName>
        <fullName evidence="3">Uncharacterized protein with ParB-like and HNH nuclease domain</fullName>
    </submittedName>
</protein>
<organism evidence="3 4">
    <name type="scientific">Psychrobacter fozii</name>
    <dbReference type="NCBI Taxonomy" id="198480"/>
    <lineage>
        <taxon>Bacteria</taxon>
        <taxon>Pseudomonadati</taxon>
        <taxon>Pseudomonadota</taxon>
        <taxon>Gammaproteobacteria</taxon>
        <taxon>Moraxellales</taxon>
        <taxon>Moraxellaceae</taxon>
        <taxon>Psychrobacter</taxon>
    </lineage>
</organism>
<dbReference type="PANTHER" id="PTHR35149">
    <property type="entry name" value="SLL5132 PROTEIN"/>
    <property type="match status" value="1"/>
</dbReference>
<accession>A0A2V4W006</accession>
<comment type="caution">
    <text evidence="3">The sequence shown here is derived from an EMBL/GenBank/DDBJ whole genome shotgun (WGS) entry which is preliminary data.</text>
</comment>
<dbReference type="OrthoDB" id="9798761at2"/>
<evidence type="ECO:0000259" key="2">
    <source>
        <dbReference type="Pfam" id="PF07510"/>
    </source>
</evidence>
<dbReference type="EMBL" id="QJSU01000001">
    <property type="protein sequence ID" value="PYE40954.1"/>
    <property type="molecule type" value="Genomic_DNA"/>
</dbReference>
<evidence type="ECO:0000313" key="3">
    <source>
        <dbReference type="EMBL" id="PYE40954.1"/>
    </source>
</evidence>
<dbReference type="RefSeq" id="WP_110921926.1">
    <property type="nucleotide sequence ID" value="NZ_QJSU01000001.1"/>
</dbReference>
<dbReference type="AlphaFoldDB" id="A0A2V4W006"/>
<dbReference type="InterPro" id="IPR004919">
    <property type="entry name" value="GmrSD_N"/>
</dbReference>
<dbReference type="Pfam" id="PF07510">
    <property type="entry name" value="GmrSD_C"/>
    <property type="match status" value="1"/>
</dbReference>
<feature type="domain" description="GmrSD restriction endonucleases N-terminal" evidence="1">
    <location>
        <begin position="8"/>
        <end position="240"/>
    </location>
</feature>
<dbReference type="Proteomes" id="UP000247746">
    <property type="component" value="Unassembled WGS sequence"/>
</dbReference>
<evidence type="ECO:0000313" key="4">
    <source>
        <dbReference type="Proteomes" id="UP000247746"/>
    </source>
</evidence>
<dbReference type="Pfam" id="PF03235">
    <property type="entry name" value="GmrSD_N"/>
    <property type="match status" value="1"/>
</dbReference>